<dbReference type="InterPro" id="IPR005122">
    <property type="entry name" value="Uracil-DNA_glycosylase-like"/>
</dbReference>
<dbReference type="Proteomes" id="UP000198528">
    <property type="component" value="Unassembled WGS sequence"/>
</dbReference>
<dbReference type="CDD" id="cd10032">
    <property type="entry name" value="UDG-F6_HDG"/>
    <property type="match status" value="1"/>
</dbReference>
<dbReference type="EMBL" id="FMZL01000001">
    <property type="protein sequence ID" value="SDB96187.1"/>
    <property type="molecule type" value="Genomic_DNA"/>
</dbReference>
<dbReference type="Proteomes" id="UP000199480">
    <property type="component" value="Chromosome I"/>
</dbReference>
<dbReference type="InterPro" id="IPR026353">
    <property type="entry name" value="Hypoxan-DNA_Glyclase"/>
</dbReference>
<name>A0A1H1L071_9ACTN</name>
<evidence type="ECO:0000313" key="2">
    <source>
        <dbReference type="EMBL" id="SDB96187.1"/>
    </source>
</evidence>
<gene>
    <name evidence="2" type="ORF">SAMN04487824_10159</name>
    <name evidence="3" type="ORF">SAMN04489857_0585</name>
</gene>
<dbReference type="NCBIfam" id="TIGR04274">
    <property type="entry name" value="hypoxanDNAglyco"/>
    <property type="match status" value="1"/>
</dbReference>
<dbReference type="SUPFAM" id="SSF52141">
    <property type="entry name" value="Uracil-DNA glycosylase-like"/>
    <property type="match status" value="1"/>
</dbReference>
<dbReference type="Gene3D" id="3.40.470.10">
    <property type="entry name" value="Uracil-DNA glycosylase-like domain"/>
    <property type="match status" value="1"/>
</dbReference>
<evidence type="ECO:0000313" key="3">
    <source>
        <dbReference type="EMBL" id="SDR67971.1"/>
    </source>
</evidence>
<evidence type="ECO:0000313" key="5">
    <source>
        <dbReference type="Proteomes" id="UP000199480"/>
    </source>
</evidence>
<dbReference type="SMART" id="SM00986">
    <property type="entry name" value="UDG"/>
    <property type="match status" value="1"/>
</dbReference>
<reference evidence="4 5" key="1">
    <citation type="submission" date="2016-10" db="EMBL/GenBank/DDBJ databases">
        <authorList>
            <person name="Varghese N."/>
            <person name="Submissions S."/>
        </authorList>
    </citation>
    <scope>NUCLEOTIDE SEQUENCE [LARGE SCALE GENOMIC DNA]</scope>
    <source>
        <strain evidence="4">DSM 22619</strain>
        <strain evidence="5">DSM 22620</strain>
    </source>
</reference>
<dbReference type="RefSeq" id="WP_245719310.1">
    <property type="nucleotide sequence ID" value="NZ_CAXVIU010000003.1"/>
</dbReference>
<sequence>MAAPKGPATHVDSPLEPVFDAHSRVLMLGTMPSPKSREVGYHYGNPQNRFWRVMAAICGEEPPTCREECRALALLHHFALDDVLRSCTIVGASDASIRDAVPNDLRARVLDHAPIRAIFCTGAASHRLYRRYIEPELGIPATRLPSTSPANASWSLPRLVEAYGVVKRYLQE</sequence>
<dbReference type="EMBL" id="LT629759">
    <property type="protein sequence ID" value="SDR67971.1"/>
    <property type="molecule type" value="Genomic_DNA"/>
</dbReference>
<dbReference type="Pfam" id="PF03167">
    <property type="entry name" value="UDG"/>
    <property type="match status" value="1"/>
</dbReference>
<accession>A0A1H1L071</accession>
<proteinExistence type="predicted"/>
<dbReference type="InterPro" id="IPR036895">
    <property type="entry name" value="Uracil-DNA_glycosylase-like_sf"/>
</dbReference>
<keyword evidence="4" id="KW-1185">Reference proteome</keyword>
<dbReference type="GeneID" id="78499960"/>
<reference evidence="3" key="2">
    <citation type="submission" date="2016-10" db="EMBL/GenBank/DDBJ databases">
        <authorList>
            <person name="de Groot N.N."/>
        </authorList>
    </citation>
    <scope>NUCLEOTIDE SEQUENCE [LARGE SCALE GENOMIC DNA]</scope>
    <source>
        <strain evidence="2">DSM 22619</strain>
        <strain evidence="3">DSM 22620</strain>
    </source>
</reference>
<dbReference type="STRING" id="604330.SAMN04489857_0585"/>
<dbReference type="SMART" id="SM00987">
    <property type="entry name" value="UreE_C"/>
    <property type="match status" value="1"/>
</dbReference>
<protein>
    <submittedName>
        <fullName evidence="2">G/U mismatch-specific uracil-DNA glycosylase</fullName>
    </submittedName>
    <submittedName>
        <fullName evidence="3">Hypoxanthine-DNA glycosylase</fullName>
    </submittedName>
</protein>
<evidence type="ECO:0000259" key="1">
    <source>
        <dbReference type="SMART" id="SM00986"/>
    </source>
</evidence>
<organism evidence="3 5">
    <name type="scientific">Parafannyhessea umbonata</name>
    <dbReference type="NCBI Taxonomy" id="604330"/>
    <lineage>
        <taxon>Bacteria</taxon>
        <taxon>Bacillati</taxon>
        <taxon>Actinomycetota</taxon>
        <taxon>Coriobacteriia</taxon>
        <taxon>Coriobacteriales</taxon>
        <taxon>Atopobiaceae</taxon>
        <taxon>Parafannyhessea</taxon>
    </lineage>
</organism>
<dbReference type="AlphaFoldDB" id="A0A1H1L071"/>
<feature type="domain" description="Uracil-DNA glycosylase-like" evidence="1">
    <location>
        <begin position="16"/>
        <end position="164"/>
    </location>
</feature>
<evidence type="ECO:0000313" key="4">
    <source>
        <dbReference type="Proteomes" id="UP000198528"/>
    </source>
</evidence>